<sequence>MSTPIRRAAPLARLRGRSRRDLGIRAAAGALLVALVAVLSSCSQGIYSVPLPGGVDVGDNPRTYTLQFDDVLDLVPQSSVKVDGVPVGRVTKIGVAPNGWSAQVTVKVKNKIDLSDKAQAQIQQTSLLGERFVALVDPKSNAGLPRQDASEPIGVERTRTATDIEQVLGALSLLLNGGGLAQLTPIIKELNTALDGRADRARSLLNQTATLIDGLNKQKDDIVGAIDGLAQLSTRTAAQTAQIDRILDQLPAGVAVLESQRPQFVTLLQKLDKLGQVGTDILARSREELITDLRALRPTLQALAQSAPDIITASPLLLTYPFPDALLPGVKGDSANVFLSVDLRLLNSLEALGVGQGEPRYQTVGSGPEPAVDPSNPYINGNGPRKGWPTVTLLPIPNATPGKATVPNRTNGQAAKLLPKPASDTSFLTGPLAMLTGGGGGR</sequence>
<evidence type="ECO:0000313" key="5">
    <source>
        <dbReference type="Proteomes" id="UP000621454"/>
    </source>
</evidence>
<feature type="domain" description="Mce/MlaD" evidence="2">
    <location>
        <begin position="61"/>
        <end position="136"/>
    </location>
</feature>
<dbReference type="InterPro" id="IPR005693">
    <property type="entry name" value="Mce"/>
</dbReference>
<dbReference type="NCBIfam" id="TIGR00996">
    <property type="entry name" value="Mtu_fam_mce"/>
    <property type="match status" value="1"/>
</dbReference>
<feature type="region of interest" description="Disordered" evidence="1">
    <location>
        <begin position="420"/>
        <end position="442"/>
    </location>
</feature>
<dbReference type="InterPro" id="IPR024516">
    <property type="entry name" value="Mce_C"/>
</dbReference>
<dbReference type="InterPro" id="IPR052336">
    <property type="entry name" value="MlaD_Phospholipid_Transporter"/>
</dbReference>
<comment type="caution">
    <text evidence="4">The sequence shown here is derived from an EMBL/GenBank/DDBJ whole genome shotgun (WGS) entry which is preliminary data.</text>
</comment>
<proteinExistence type="predicted"/>
<dbReference type="Pfam" id="PF11887">
    <property type="entry name" value="Mce4_CUP1"/>
    <property type="match status" value="1"/>
</dbReference>
<evidence type="ECO:0000259" key="2">
    <source>
        <dbReference type="Pfam" id="PF02470"/>
    </source>
</evidence>
<dbReference type="Pfam" id="PF02470">
    <property type="entry name" value="MlaD"/>
    <property type="match status" value="1"/>
</dbReference>
<reference evidence="4" key="2">
    <citation type="submission" date="2020-09" db="EMBL/GenBank/DDBJ databases">
        <authorList>
            <person name="Sun Q."/>
            <person name="Zhou Y."/>
        </authorList>
    </citation>
    <scope>NUCLEOTIDE SEQUENCE</scope>
    <source>
        <strain evidence="4">CGMCC 1.12827</strain>
    </source>
</reference>
<feature type="domain" description="Mammalian cell entry C-terminal" evidence="3">
    <location>
        <begin position="151"/>
        <end position="365"/>
    </location>
</feature>
<organism evidence="4 5">
    <name type="scientific">Gordonia jinhuaensis</name>
    <dbReference type="NCBI Taxonomy" id="1517702"/>
    <lineage>
        <taxon>Bacteria</taxon>
        <taxon>Bacillati</taxon>
        <taxon>Actinomycetota</taxon>
        <taxon>Actinomycetes</taxon>
        <taxon>Mycobacteriales</taxon>
        <taxon>Gordoniaceae</taxon>
        <taxon>Gordonia</taxon>
    </lineage>
</organism>
<evidence type="ECO:0000256" key="1">
    <source>
        <dbReference type="SAM" id="MobiDB-lite"/>
    </source>
</evidence>
<name>A0A916T7L7_9ACTN</name>
<dbReference type="PANTHER" id="PTHR33371:SF15">
    <property type="entry name" value="LIPOPROTEIN LPRN"/>
    <property type="match status" value="1"/>
</dbReference>
<dbReference type="Proteomes" id="UP000621454">
    <property type="component" value="Unassembled WGS sequence"/>
</dbReference>
<dbReference type="AlphaFoldDB" id="A0A916T7L7"/>
<gene>
    <name evidence="4" type="ORF">GCM10011489_22340</name>
</gene>
<dbReference type="EMBL" id="BMGC01000014">
    <property type="protein sequence ID" value="GGB33764.1"/>
    <property type="molecule type" value="Genomic_DNA"/>
</dbReference>
<dbReference type="PANTHER" id="PTHR33371">
    <property type="entry name" value="INTERMEMBRANE PHOSPHOLIPID TRANSPORT SYSTEM BINDING PROTEIN MLAD-RELATED"/>
    <property type="match status" value="1"/>
</dbReference>
<evidence type="ECO:0000313" key="4">
    <source>
        <dbReference type="EMBL" id="GGB33764.1"/>
    </source>
</evidence>
<accession>A0A916T7L7</accession>
<dbReference type="RefSeq" id="WP_188586670.1">
    <property type="nucleotide sequence ID" value="NZ_BMGC01000014.1"/>
</dbReference>
<protein>
    <submittedName>
        <fullName evidence="4">ABC transporter substrate-binding protein</fullName>
    </submittedName>
</protein>
<reference evidence="4" key="1">
    <citation type="journal article" date="2014" name="Int. J. Syst. Evol. Microbiol.">
        <title>Complete genome sequence of Corynebacterium casei LMG S-19264T (=DSM 44701T), isolated from a smear-ripened cheese.</title>
        <authorList>
            <consortium name="US DOE Joint Genome Institute (JGI-PGF)"/>
            <person name="Walter F."/>
            <person name="Albersmeier A."/>
            <person name="Kalinowski J."/>
            <person name="Ruckert C."/>
        </authorList>
    </citation>
    <scope>NUCLEOTIDE SEQUENCE</scope>
    <source>
        <strain evidence="4">CGMCC 1.12827</strain>
    </source>
</reference>
<evidence type="ECO:0000259" key="3">
    <source>
        <dbReference type="Pfam" id="PF11887"/>
    </source>
</evidence>
<keyword evidence="5" id="KW-1185">Reference proteome</keyword>
<dbReference type="InterPro" id="IPR003399">
    <property type="entry name" value="Mce/MlaD"/>
</dbReference>
<dbReference type="GO" id="GO:0005576">
    <property type="term" value="C:extracellular region"/>
    <property type="evidence" value="ECO:0007669"/>
    <property type="project" value="TreeGrafter"/>
</dbReference>